<dbReference type="EMBL" id="CP162551">
    <property type="protein sequence ID" value="XDI35602.1"/>
    <property type="molecule type" value="Genomic_DNA"/>
</dbReference>
<feature type="topological domain" description="Extracellular" evidence="9">
    <location>
        <begin position="25"/>
        <end position="312"/>
    </location>
</feature>
<keyword evidence="4 9" id="KW-0812">Transmembrane</keyword>
<sequence length="312" mass="34324">MKKSLKIIGIILGILFLSVVGYGAYLYFSVTSTANEIHEPLERDSDKSDKRTEKVNVDNQDPLSILIAGVDSTGEAHSGRSDTIIVLTVNPREESIKMLSIPRDTRTELIGRGTTEKINHAYAWGGIKMTVDTVENFLDVPIDHYVSVNMEGFTSIVDALGGVTVNNDFAFSQSGYQFNEGENVLDGDQALAYSRMRKADSRGDFGRNDRQREIVEAVIQEAAQISSITRAGDMLDAVGKSVRTDLSLNDMWSVQSNYKEARHSIEQLALTGPSQRIDGLSYVIISDEDRLAASNELREHLELDGEATASAE</sequence>
<evidence type="ECO:0000256" key="10">
    <source>
        <dbReference type="SAM" id="Phobius"/>
    </source>
</evidence>
<reference evidence="12" key="1">
    <citation type="submission" date="2024-07" db="EMBL/GenBank/DDBJ databases">
        <title>Identification and characteristics of an arsenic-resistant bacterial isolate, which belongs to a novel species.</title>
        <authorList>
            <person name="Juszczyk A."/>
            <person name="Kowalczyk A."/>
            <person name="Was K."/>
            <person name="Kosowicz W."/>
            <person name="Budzyn A."/>
            <person name="Latowski D."/>
        </authorList>
    </citation>
    <scope>NUCLEOTIDE SEQUENCE</scope>
    <source>
        <strain evidence="12">As8PL</strain>
    </source>
</reference>
<accession>A0AB39BP46</accession>
<evidence type="ECO:0000256" key="1">
    <source>
        <dbReference type="ARBA" id="ARBA00006068"/>
    </source>
</evidence>
<dbReference type="GO" id="GO:0005886">
    <property type="term" value="C:plasma membrane"/>
    <property type="evidence" value="ECO:0007669"/>
    <property type="project" value="UniProtKB-SubCell"/>
</dbReference>
<dbReference type="EC" id="2.7.8.-" evidence="9"/>
<evidence type="ECO:0000256" key="3">
    <source>
        <dbReference type="ARBA" id="ARBA00022679"/>
    </source>
</evidence>
<evidence type="ECO:0000256" key="9">
    <source>
        <dbReference type="HAMAP-Rule" id="MF_01140"/>
    </source>
</evidence>
<dbReference type="Pfam" id="PF03816">
    <property type="entry name" value="LytR_cpsA_psr"/>
    <property type="match status" value="1"/>
</dbReference>
<dbReference type="AlphaFoldDB" id="A0AB39BP46"/>
<comment type="similarity">
    <text evidence="1 9">Belongs to the LytR/CpsA/Psr (LCP) family.</text>
</comment>
<dbReference type="HAMAP" id="MF_01140">
    <property type="entry name" value="TagU_transferase"/>
    <property type="match status" value="1"/>
</dbReference>
<dbReference type="PANTHER" id="PTHR33392">
    <property type="entry name" value="POLYISOPRENYL-TEICHOIC ACID--PEPTIDOGLYCAN TEICHOIC ACID TRANSFERASE TAGU"/>
    <property type="match status" value="1"/>
</dbReference>
<comment type="pathway">
    <text evidence="9">Cell wall biogenesis.</text>
</comment>
<feature type="domain" description="Cell envelope-related transcriptional attenuator" evidence="11">
    <location>
        <begin position="80"/>
        <end position="223"/>
    </location>
</feature>
<dbReference type="InterPro" id="IPR050922">
    <property type="entry name" value="LytR/CpsA/Psr_CW_biosynth"/>
</dbReference>
<keyword evidence="7 9" id="KW-0472">Membrane</keyword>
<dbReference type="GO" id="GO:0016780">
    <property type="term" value="F:phosphotransferase activity, for other substituted phosphate groups"/>
    <property type="evidence" value="ECO:0007669"/>
    <property type="project" value="UniProtKB-UniRule"/>
</dbReference>
<keyword evidence="6 9" id="KW-1133">Transmembrane helix</keyword>
<keyword evidence="3 9" id="KW-0808">Transferase</keyword>
<feature type="topological domain" description="Cytoplasmic" evidence="9">
    <location>
        <begin position="1"/>
        <end position="3"/>
    </location>
</feature>
<dbReference type="PANTHER" id="PTHR33392:SF6">
    <property type="entry name" value="POLYISOPRENYL-TEICHOIC ACID--PEPTIDOGLYCAN TEICHOIC ACID TRANSFERASE TAGU"/>
    <property type="match status" value="1"/>
</dbReference>
<dbReference type="InterPro" id="IPR004474">
    <property type="entry name" value="LytR_CpsA_psr"/>
</dbReference>
<evidence type="ECO:0000256" key="5">
    <source>
        <dbReference type="ARBA" id="ARBA00022968"/>
    </source>
</evidence>
<evidence type="ECO:0000256" key="4">
    <source>
        <dbReference type="ARBA" id="ARBA00022692"/>
    </source>
</evidence>
<gene>
    <name evidence="9" type="primary">tagU</name>
    <name evidence="12" type="ORF">AB3N04_12855</name>
</gene>
<protein>
    <recommendedName>
        <fullName evidence="9">Polyisoprenyl-teichoic acid--peptidoglycan teichoic acid transferase TagU</fullName>
        <ecNumber evidence="9">2.7.8.-</ecNumber>
    </recommendedName>
</protein>
<keyword evidence="8 9" id="KW-0961">Cell wall biogenesis/degradation</keyword>
<dbReference type="RefSeq" id="WP_368503145.1">
    <property type="nucleotide sequence ID" value="NZ_CP162551.1"/>
</dbReference>
<evidence type="ECO:0000256" key="7">
    <source>
        <dbReference type="ARBA" id="ARBA00023136"/>
    </source>
</evidence>
<name>A0AB39BP46_9BACI</name>
<evidence type="ECO:0000256" key="2">
    <source>
        <dbReference type="ARBA" id="ARBA00022475"/>
    </source>
</evidence>
<dbReference type="Gene3D" id="3.40.630.190">
    <property type="entry name" value="LCP protein"/>
    <property type="match status" value="1"/>
</dbReference>
<evidence type="ECO:0000256" key="8">
    <source>
        <dbReference type="ARBA" id="ARBA00023316"/>
    </source>
</evidence>
<feature type="transmembrane region" description="Helical" evidence="10">
    <location>
        <begin position="7"/>
        <end position="28"/>
    </location>
</feature>
<dbReference type="NCBIfam" id="TIGR00350">
    <property type="entry name" value="lytR_cpsA_psr"/>
    <property type="match status" value="1"/>
</dbReference>
<keyword evidence="5 9" id="KW-0735">Signal-anchor</keyword>
<comment type="subcellular location">
    <subcellularLocation>
        <location evidence="9">Cell membrane</location>
        <topology evidence="9">Single-pass type II membrane protein</topology>
    </subcellularLocation>
</comment>
<dbReference type="InterPro" id="IPR023734">
    <property type="entry name" value="TagU"/>
</dbReference>
<evidence type="ECO:0000259" key="11">
    <source>
        <dbReference type="Pfam" id="PF03816"/>
    </source>
</evidence>
<evidence type="ECO:0000313" key="12">
    <source>
        <dbReference type="EMBL" id="XDI35602.1"/>
    </source>
</evidence>
<proteinExistence type="inferred from homology"/>
<comment type="function">
    <text evidence="9">May catalyze the final step in cell wall teichoic acid biosynthesis, the transfer of the anionic cell wall polymers (APs) from their lipid-linked precursor to the cell wall peptidoglycan (PG).</text>
</comment>
<dbReference type="GO" id="GO:0070726">
    <property type="term" value="P:cell wall assembly"/>
    <property type="evidence" value="ECO:0007669"/>
    <property type="project" value="UniProtKB-UniRule"/>
</dbReference>
<organism evidence="12">
    <name type="scientific">Alkalihalophilus sp. As8PL</name>
    <dbReference type="NCBI Taxonomy" id="3237103"/>
    <lineage>
        <taxon>Bacteria</taxon>
        <taxon>Bacillati</taxon>
        <taxon>Bacillota</taxon>
        <taxon>Bacilli</taxon>
        <taxon>Bacillales</taxon>
        <taxon>Bacillaceae</taxon>
        <taxon>Alkalihalophilus</taxon>
    </lineage>
</organism>
<evidence type="ECO:0000256" key="6">
    <source>
        <dbReference type="ARBA" id="ARBA00022989"/>
    </source>
</evidence>
<keyword evidence="2 9" id="KW-1003">Cell membrane</keyword>